<dbReference type="EC" id="3.1.3.25" evidence="7"/>
<sequence>MIILVYDRFVNTRFPKVIEAAEEAGEIIRRYFGELLEVEEKTMAADFRTKADVDAEAKILEILAKEYPDYGILSEETGHNGQKSEFQFVIDPLDGTNNFSLGIPNFSVSIALQQNERTIFGVIHQPITMETYWAELGRGAWNNSKKLSVNSENKLPKSTLFSCVGYDNNLKERQILRYNLSGPKAQGLKRWAENWAVAMDCCLVADGRAEIMVMKGLELHDFAAGKLIAKEAGARSTDLSGEKDDDQSTAFILSNGTSVHEQVLSAIKLTHYDR</sequence>
<feature type="binding site" evidence="6">
    <location>
        <position position="94"/>
    </location>
    <ligand>
        <name>Mg(2+)</name>
        <dbReference type="ChEBI" id="CHEBI:18420"/>
        <label>1</label>
        <note>catalytic</note>
    </ligand>
</feature>
<dbReference type="FunFam" id="3.30.540.10:FF:000003">
    <property type="entry name" value="Inositol-1-monophosphatase"/>
    <property type="match status" value="1"/>
</dbReference>
<reference evidence="9" key="1">
    <citation type="submission" date="2017-09" db="EMBL/GenBank/DDBJ databases">
        <title>Depth-based differentiation of microbial function through sediment-hosted aquifers and enrichment of novel symbionts in the deep terrestrial subsurface.</title>
        <authorList>
            <person name="Probst A.J."/>
            <person name="Ladd B."/>
            <person name="Jarett J.K."/>
            <person name="Geller-Mcgrath D.E."/>
            <person name="Sieber C.M.K."/>
            <person name="Emerson J.B."/>
            <person name="Anantharaman K."/>
            <person name="Thomas B.C."/>
            <person name="Malmstrom R."/>
            <person name="Stieglmeier M."/>
            <person name="Klingl A."/>
            <person name="Woyke T."/>
            <person name="Ryan C.M."/>
            <person name="Banfield J.F."/>
        </authorList>
    </citation>
    <scope>NUCLEOTIDE SEQUENCE [LARGE SCALE GENOMIC DNA]</scope>
</reference>
<evidence type="ECO:0000256" key="6">
    <source>
        <dbReference type="PIRSR" id="PIRSR600760-2"/>
    </source>
</evidence>
<dbReference type="Gene3D" id="3.40.190.80">
    <property type="match status" value="1"/>
</dbReference>
<comment type="similarity">
    <text evidence="7">Belongs to the inositol monophosphatase superfamily.</text>
</comment>
<evidence type="ECO:0000313" key="9">
    <source>
        <dbReference type="Proteomes" id="UP000231382"/>
    </source>
</evidence>
<dbReference type="InterPro" id="IPR033942">
    <property type="entry name" value="IMPase"/>
</dbReference>
<feature type="binding site" evidence="6">
    <location>
        <position position="75"/>
    </location>
    <ligand>
        <name>Mg(2+)</name>
        <dbReference type="ChEBI" id="CHEBI:18420"/>
        <label>1</label>
        <note>catalytic</note>
    </ligand>
</feature>
<dbReference type="Gene3D" id="3.30.540.10">
    <property type="entry name" value="Fructose-1,6-Bisphosphatase, subunit A, domain 1"/>
    <property type="match status" value="1"/>
</dbReference>
<organism evidence="8 9">
    <name type="scientific">Candidatus Berkelbacteria bacterium CG10_big_fil_rev_8_21_14_0_10_43_13</name>
    <dbReference type="NCBI Taxonomy" id="1974514"/>
    <lineage>
        <taxon>Bacteria</taxon>
        <taxon>Candidatus Berkelbacteria</taxon>
    </lineage>
</organism>
<proteinExistence type="inferred from homology"/>
<dbReference type="GO" id="GO:0007165">
    <property type="term" value="P:signal transduction"/>
    <property type="evidence" value="ECO:0007669"/>
    <property type="project" value="TreeGrafter"/>
</dbReference>
<dbReference type="GO" id="GO:0046872">
    <property type="term" value="F:metal ion binding"/>
    <property type="evidence" value="ECO:0007669"/>
    <property type="project" value="UniProtKB-KW"/>
</dbReference>
<dbReference type="GO" id="GO:0008934">
    <property type="term" value="F:inositol monophosphate 1-phosphatase activity"/>
    <property type="evidence" value="ECO:0007669"/>
    <property type="project" value="InterPro"/>
</dbReference>
<dbReference type="PANTHER" id="PTHR20854:SF4">
    <property type="entry name" value="INOSITOL-1-MONOPHOSPHATASE-RELATED"/>
    <property type="match status" value="1"/>
</dbReference>
<evidence type="ECO:0000256" key="3">
    <source>
        <dbReference type="ARBA" id="ARBA00022723"/>
    </source>
</evidence>
<dbReference type="PROSITE" id="PS00629">
    <property type="entry name" value="IMP_1"/>
    <property type="match status" value="1"/>
</dbReference>
<dbReference type="PRINTS" id="PR00377">
    <property type="entry name" value="IMPHPHTASES"/>
</dbReference>
<name>A0A2H0W6L0_9BACT</name>
<keyword evidence="3 6" id="KW-0479">Metal-binding</keyword>
<comment type="caution">
    <text evidence="8">The sequence shown here is derived from an EMBL/GenBank/DDBJ whole genome shotgun (WGS) entry which is preliminary data.</text>
</comment>
<keyword evidence="5 6" id="KW-0460">Magnesium</keyword>
<protein>
    <recommendedName>
        <fullName evidence="7">Inositol-1-monophosphatase</fullName>
        <ecNumber evidence="7">3.1.3.25</ecNumber>
    </recommendedName>
</protein>
<dbReference type="InterPro" id="IPR000760">
    <property type="entry name" value="Inositol_monophosphatase-like"/>
</dbReference>
<dbReference type="InterPro" id="IPR020583">
    <property type="entry name" value="Inositol_monoP_metal-BS"/>
</dbReference>
<evidence type="ECO:0000313" key="8">
    <source>
        <dbReference type="EMBL" id="PIS07719.1"/>
    </source>
</evidence>
<accession>A0A2H0W6L0</accession>
<evidence type="ECO:0000256" key="4">
    <source>
        <dbReference type="ARBA" id="ARBA00022801"/>
    </source>
</evidence>
<evidence type="ECO:0000256" key="1">
    <source>
        <dbReference type="ARBA" id="ARBA00001033"/>
    </source>
</evidence>
<feature type="binding site" evidence="6">
    <location>
        <position position="221"/>
    </location>
    <ligand>
        <name>Mg(2+)</name>
        <dbReference type="ChEBI" id="CHEBI:18420"/>
        <label>1</label>
        <note>catalytic</note>
    </ligand>
</feature>
<dbReference type="SUPFAM" id="SSF56655">
    <property type="entry name" value="Carbohydrate phosphatase"/>
    <property type="match status" value="1"/>
</dbReference>
<evidence type="ECO:0000256" key="5">
    <source>
        <dbReference type="ARBA" id="ARBA00022842"/>
    </source>
</evidence>
<comment type="cofactor">
    <cofactor evidence="2 6 7">
        <name>Mg(2+)</name>
        <dbReference type="ChEBI" id="CHEBI:18420"/>
    </cofactor>
</comment>
<dbReference type="Proteomes" id="UP000231382">
    <property type="component" value="Unassembled WGS sequence"/>
</dbReference>
<gene>
    <name evidence="8" type="ORF">COT78_01980</name>
</gene>
<dbReference type="PANTHER" id="PTHR20854">
    <property type="entry name" value="INOSITOL MONOPHOSPHATASE"/>
    <property type="match status" value="1"/>
</dbReference>
<keyword evidence="4 7" id="KW-0378">Hydrolase</keyword>
<dbReference type="EMBL" id="PEZW01000014">
    <property type="protein sequence ID" value="PIS07719.1"/>
    <property type="molecule type" value="Genomic_DNA"/>
</dbReference>
<dbReference type="Pfam" id="PF00459">
    <property type="entry name" value="Inositol_P"/>
    <property type="match status" value="1"/>
</dbReference>
<feature type="binding site" evidence="6">
    <location>
        <position position="93"/>
    </location>
    <ligand>
        <name>Mg(2+)</name>
        <dbReference type="ChEBI" id="CHEBI:18420"/>
        <label>2</label>
    </ligand>
</feature>
<dbReference type="GO" id="GO:0006020">
    <property type="term" value="P:inositol metabolic process"/>
    <property type="evidence" value="ECO:0007669"/>
    <property type="project" value="TreeGrafter"/>
</dbReference>
<dbReference type="CDD" id="cd01639">
    <property type="entry name" value="IMPase"/>
    <property type="match status" value="1"/>
</dbReference>
<dbReference type="AlphaFoldDB" id="A0A2H0W6L0"/>
<comment type="catalytic activity">
    <reaction evidence="1 7">
        <text>a myo-inositol phosphate + H2O = myo-inositol + phosphate</text>
        <dbReference type="Rhea" id="RHEA:24056"/>
        <dbReference type="ChEBI" id="CHEBI:15377"/>
        <dbReference type="ChEBI" id="CHEBI:17268"/>
        <dbReference type="ChEBI" id="CHEBI:43474"/>
        <dbReference type="ChEBI" id="CHEBI:84139"/>
        <dbReference type="EC" id="3.1.3.25"/>
    </reaction>
</comment>
<evidence type="ECO:0000256" key="2">
    <source>
        <dbReference type="ARBA" id="ARBA00001946"/>
    </source>
</evidence>
<evidence type="ECO:0000256" key="7">
    <source>
        <dbReference type="RuleBase" id="RU364068"/>
    </source>
</evidence>
<feature type="binding site" evidence="6">
    <location>
        <position position="91"/>
    </location>
    <ligand>
        <name>Mg(2+)</name>
        <dbReference type="ChEBI" id="CHEBI:18420"/>
        <label>1</label>
        <note>catalytic</note>
    </ligand>
</feature>